<evidence type="ECO:0000313" key="11">
    <source>
        <dbReference type="EMBL" id="WBM38518.1"/>
    </source>
</evidence>
<dbReference type="AlphaFoldDB" id="A0A0M7F903"/>
<dbReference type="GO" id="GO:0042597">
    <property type="term" value="C:periplasmic space"/>
    <property type="evidence" value="ECO:0007669"/>
    <property type="project" value="UniProtKB-SubCell"/>
</dbReference>
<dbReference type="Gene3D" id="3.10.450.70">
    <property type="entry name" value="Disulphide bond isomerase, DsbC/G, N-terminal"/>
    <property type="match status" value="1"/>
</dbReference>
<dbReference type="InterPro" id="IPR033954">
    <property type="entry name" value="DiS-bond_Isoase_DsbC/G"/>
</dbReference>
<dbReference type="STRING" id="511.UZ73_09230"/>
<evidence type="ECO:0000256" key="4">
    <source>
        <dbReference type="ARBA" id="ARBA00022764"/>
    </source>
</evidence>
<keyword evidence="3 7" id="KW-0732">Signal</keyword>
<dbReference type="InterPro" id="IPR012336">
    <property type="entry name" value="Thioredoxin-like_fold"/>
</dbReference>
<dbReference type="GeneID" id="29368797"/>
<dbReference type="PANTHER" id="PTHR35272:SF3">
    <property type="entry name" value="THIOL:DISULFIDE INTERCHANGE PROTEIN DSBC"/>
    <property type="match status" value="1"/>
</dbReference>
<dbReference type="PROSITE" id="PS00194">
    <property type="entry name" value="THIOREDOXIN_1"/>
    <property type="match status" value="1"/>
</dbReference>
<dbReference type="Gene3D" id="3.40.30.10">
    <property type="entry name" value="Glutaredoxin"/>
    <property type="match status" value="1"/>
</dbReference>
<keyword evidence="4 7" id="KW-0574">Periplasm</keyword>
<evidence type="ECO:0000256" key="3">
    <source>
        <dbReference type="ARBA" id="ARBA00022729"/>
    </source>
</evidence>
<dbReference type="SUPFAM" id="SSF52833">
    <property type="entry name" value="Thioredoxin-like"/>
    <property type="match status" value="1"/>
</dbReference>
<gene>
    <name evidence="10" type="ORF">DF183_10445</name>
    <name evidence="11" type="ORF">M2J83_01410</name>
</gene>
<dbReference type="Proteomes" id="UP000245216">
    <property type="component" value="Unassembled WGS sequence"/>
</dbReference>
<name>A0A0M7F903_ALCFA</name>
<dbReference type="InterPro" id="IPR018950">
    <property type="entry name" value="DiS-bond_isomerase_DsbC/G_N"/>
</dbReference>
<reference evidence="10 12" key="2">
    <citation type="submission" date="2018-05" db="EMBL/GenBank/DDBJ databases">
        <authorList>
            <person name="Lanie J.A."/>
            <person name="Ng W.-L."/>
            <person name="Kazmierczak K.M."/>
            <person name="Andrzejewski T.M."/>
            <person name="Davidsen T.M."/>
            <person name="Wayne K.J."/>
            <person name="Tettelin H."/>
            <person name="Glass J.I."/>
            <person name="Rusch D."/>
            <person name="Podicherti R."/>
            <person name="Tsui H.-C.T."/>
            <person name="Winkler M.E."/>
        </authorList>
    </citation>
    <scope>NUCLEOTIDE SEQUENCE [LARGE SCALE GENOMIC DNA]</scope>
    <source>
        <strain evidence="10 12">YBY</strain>
    </source>
</reference>
<dbReference type="EMBL" id="QEXO01000002">
    <property type="protein sequence ID" value="PWE15084.1"/>
    <property type="molecule type" value="Genomic_DNA"/>
</dbReference>
<comment type="function">
    <text evidence="7">Required for disulfide bond formation in some periplasmic proteins. Acts by transferring its disulfide bond to other proteins and is reduced in the process.</text>
</comment>
<keyword evidence="13" id="KW-1185">Reference proteome</keyword>
<feature type="chain" id="PRO_5010002749" description="Thiol:disulfide interchange protein" evidence="7">
    <location>
        <begin position="23"/>
        <end position="243"/>
    </location>
</feature>
<accession>A0A0S2JRG4</accession>
<dbReference type="EMBL" id="CP096916">
    <property type="protein sequence ID" value="WBM38518.1"/>
    <property type="molecule type" value="Genomic_DNA"/>
</dbReference>
<evidence type="ECO:0000313" key="13">
    <source>
        <dbReference type="Proteomes" id="UP001211866"/>
    </source>
</evidence>
<keyword evidence="6 7" id="KW-0676">Redox-active center</keyword>
<feature type="domain" description="Thioredoxin-like fold" evidence="9">
    <location>
        <begin position="117"/>
        <end position="237"/>
    </location>
</feature>
<evidence type="ECO:0000313" key="12">
    <source>
        <dbReference type="Proteomes" id="UP000245216"/>
    </source>
</evidence>
<dbReference type="InterPro" id="IPR009094">
    <property type="entry name" value="DiS-bond_isomerase_DsbC/G_N_sf"/>
</dbReference>
<evidence type="ECO:0000256" key="5">
    <source>
        <dbReference type="ARBA" id="ARBA00023157"/>
    </source>
</evidence>
<dbReference type="KEGG" id="afa:UZ73_09230"/>
<evidence type="ECO:0000256" key="7">
    <source>
        <dbReference type="RuleBase" id="RU364038"/>
    </source>
</evidence>
<dbReference type="OrthoDB" id="12976at2"/>
<evidence type="ECO:0000313" key="10">
    <source>
        <dbReference type="EMBL" id="PWE15084.1"/>
    </source>
</evidence>
<dbReference type="SUPFAM" id="SSF54423">
    <property type="entry name" value="DsbC/DsbG N-terminal domain-like"/>
    <property type="match status" value="1"/>
</dbReference>
<dbReference type="InterPro" id="IPR036249">
    <property type="entry name" value="Thioredoxin-like_sf"/>
</dbReference>
<evidence type="ECO:0000256" key="2">
    <source>
        <dbReference type="ARBA" id="ARBA00009813"/>
    </source>
</evidence>
<dbReference type="PANTHER" id="PTHR35272">
    <property type="entry name" value="THIOL:DISULFIDE INTERCHANGE PROTEIN DSBC-RELATED"/>
    <property type="match status" value="1"/>
</dbReference>
<dbReference type="CDD" id="cd03020">
    <property type="entry name" value="DsbA_DsbC_DsbG"/>
    <property type="match status" value="1"/>
</dbReference>
<feature type="signal peptide" evidence="7">
    <location>
        <begin position="1"/>
        <end position="22"/>
    </location>
</feature>
<dbReference type="InterPro" id="IPR017937">
    <property type="entry name" value="Thioredoxin_CS"/>
</dbReference>
<evidence type="ECO:0000256" key="6">
    <source>
        <dbReference type="ARBA" id="ARBA00023284"/>
    </source>
</evidence>
<evidence type="ECO:0000259" key="8">
    <source>
        <dbReference type="Pfam" id="PF10411"/>
    </source>
</evidence>
<accession>A0A0M7F903</accession>
<dbReference type="Pfam" id="PF13098">
    <property type="entry name" value="Thioredoxin_2"/>
    <property type="match status" value="1"/>
</dbReference>
<evidence type="ECO:0000259" key="9">
    <source>
        <dbReference type="Pfam" id="PF13098"/>
    </source>
</evidence>
<comment type="similarity">
    <text evidence="2 7">Belongs to the thioredoxin family. DsbC subfamily.</text>
</comment>
<proteinExistence type="inferred from homology"/>
<sequence>MMLHLRSVLALALLSLCSLAQAASPAKIDTRYETTRQAFEAAFPGVTVEGIRATPFPNLLEVEVGGTLLYTDPQASFVMQGSLLDSKTRVDLTEQRMQELNRVSLNDLPLDKAIKLVKGDGSRQMVVFEDPNCGYCKRLHTTLQEIDNVTVYSLMFPILGPDSRRKAEDIWCAQNPAKTLSDWMGGGARPGKASCEHPLDQILAVGQKLRIQGTPAIYFADGSRADGWLPAAQLQSRLESAAQ</sequence>
<organism evidence="10 12">
    <name type="scientific">Alcaligenes faecalis</name>
    <dbReference type="NCBI Taxonomy" id="511"/>
    <lineage>
        <taxon>Bacteria</taxon>
        <taxon>Pseudomonadati</taxon>
        <taxon>Pseudomonadota</taxon>
        <taxon>Betaproteobacteria</taxon>
        <taxon>Burkholderiales</taxon>
        <taxon>Alcaligenaceae</taxon>
        <taxon>Alcaligenes</taxon>
    </lineage>
</organism>
<protein>
    <recommendedName>
        <fullName evidence="7">Thiol:disulfide interchange protein</fullName>
    </recommendedName>
</protein>
<evidence type="ECO:0000256" key="1">
    <source>
        <dbReference type="ARBA" id="ARBA00004418"/>
    </source>
</evidence>
<comment type="subcellular location">
    <subcellularLocation>
        <location evidence="1 7">Periplasm</location>
    </subcellularLocation>
</comment>
<dbReference type="Pfam" id="PF10411">
    <property type="entry name" value="DsbC_N"/>
    <property type="match status" value="1"/>
</dbReference>
<keyword evidence="5" id="KW-1015">Disulfide bond</keyword>
<reference evidence="10 12" key="1">
    <citation type="submission" date="2018-05" db="EMBL/GenBank/DDBJ databases">
        <title>Genome Sequence of an Efficient Indole-Degrading Bacterium, Alcaligenes sp.YBY.</title>
        <authorList>
            <person name="Yang B."/>
        </authorList>
    </citation>
    <scope>NUCLEOTIDE SEQUENCE [LARGE SCALE GENOMIC DNA]</scope>
    <source>
        <strain evidence="10 12">YBY</strain>
    </source>
</reference>
<dbReference type="Proteomes" id="UP001211866">
    <property type="component" value="Chromosome"/>
</dbReference>
<dbReference type="InterPro" id="IPR051470">
    <property type="entry name" value="Thiol:disulfide_interchange"/>
</dbReference>
<reference evidence="11 13" key="3">
    <citation type="submission" date="2022-05" db="EMBL/GenBank/DDBJ databases">
        <title>Complete sequence of strain NY11312.</title>
        <authorList>
            <person name="Zhou D."/>
        </authorList>
    </citation>
    <scope>NUCLEOTIDE SEQUENCE [LARGE SCALE GENOMIC DNA]</scope>
    <source>
        <strain evidence="11 13">NY11312</strain>
    </source>
</reference>
<feature type="domain" description="Disulphide bond isomerase DsbC/G N-terminal" evidence="8">
    <location>
        <begin position="24"/>
        <end position="94"/>
    </location>
</feature>
<dbReference type="RefSeq" id="WP_042488653.1">
    <property type="nucleotide sequence ID" value="NZ_CAXOJJ010000077.1"/>
</dbReference>